<name>A0ACB8TDL5_9AGAM</name>
<gene>
    <name evidence="1" type="ORF">BV25DRAFT_1820469</name>
</gene>
<evidence type="ECO:0000313" key="2">
    <source>
        <dbReference type="Proteomes" id="UP000814140"/>
    </source>
</evidence>
<reference evidence="1" key="2">
    <citation type="journal article" date="2022" name="New Phytol.">
        <title>Evolutionary transition to the ectomycorrhizal habit in the genomes of a hyperdiverse lineage of mushroom-forming fungi.</title>
        <authorList>
            <person name="Looney B."/>
            <person name="Miyauchi S."/>
            <person name="Morin E."/>
            <person name="Drula E."/>
            <person name="Courty P.E."/>
            <person name="Kohler A."/>
            <person name="Kuo A."/>
            <person name="LaButti K."/>
            <person name="Pangilinan J."/>
            <person name="Lipzen A."/>
            <person name="Riley R."/>
            <person name="Andreopoulos W."/>
            <person name="He G."/>
            <person name="Johnson J."/>
            <person name="Nolan M."/>
            <person name="Tritt A."/>
            <person name="Barry K.W."/>
            <person name="Grigoriev I.V."/>
            <person name="Nagy L.G."/>
            <person name="Hibbett D."/>
            <person name="Henrissat B."/>
            <person name="Matheny P.B."/>
            <person name="Labbe J."/>
            <person name="Martin F.M."/>
        </authorList>
    </citation>
    <scope>NUCLEOTIDE SEQUENCE</scope>
    <source>
        <strain evidence="1">HHB10654</strain>
    </source>
</reference>
<dbReference type="Proteomes" id="UP000814140">
    <property type="component" value="Unassembled WGS sequence"/>
</dbReference>
<accession>A0ACB8TDL5</accession>
<sequence>MTTSSHPTSSLSFTSTITSTLSSPSQNPNQFASADQSVCLGHGLDASVDGLLATIVLSGVTGLLLWLLFAILRPRFRQVYGLREWFVPEAIRPKALHHTFWAFLFPHVPLVPSITHDTSDAGQSLARDARIFPSDEELSQRTLWFCLLLVLGWSILGLAGALPLYLVSTPCLSQSANAPIFTGFYSTLQDLSLLRLLQLLDDKDITTSPSRAIVNGKDVTWRTRVRVIILTVIVIVLGVWPMLWKILKEFSKLAAYRRRWLDIHLQGHEMGWLSVRHAPGFANWGEIRLKDFITKTGLTSSLNMSPNASGTGARRANGRAGRHNGFVEEADLQVDIQSLFSIGDTQQLALLIEERDEILENLEIAETRYISSFRVSTPEPSIADLQPPQSIETEGLSHISRPRPLGSSSQGSRRRRRGRNPAYASSSLSPTSYVAPSQYYKLGNVRGVNGGRLGDDEDPGTSFTDSVNQRVVGTRFQEVNRNSVAFGQLPLGSHVRLESGVIDAVSHEHEASSPIPDPRHHGPNYVEHSSDTEAYASFSDEHHMPADTPLTDLNFEDVLSADWVDIAHEAPIDFTRDSTPPTAVTPQPLPERTSRASLFRFVRRPKIFGPTPSEYRETFPLRSREASERASDVPPPHLRVQRHPPFVRPLTGLDHEDLGMVYADIRLWRTKLKSINQEIALAQADAYNDIADGARVRGWLMVGRGLRFIPGMQLIEGRAKEDVRWDILQSGWDVWNKILFWTTTVTCAILLLFGLLAASGLAVATAPDFAHYIPFFQPLAKHNSFTTGLATVLAPAVGATIFIVIAMGVLNLNSRAVGSISVAAGQLLVMKAVFYIVIAVGAVWLVVSGAILFAFGSLSRNSQRTTTIADGSIYISVLVLAIVINLALIAPALLMLQPFRLRHVLRAEKAAVTPRQRFRAVYPRTYNPLFAMGSCILALAFASTFTFIFPLVGPAVTLLLFLTLIAHRYLVGYVYGRTRSQTGGLLQLWLLKRFGTLLAFQPLLLGLILLSRRLWPEGGVLVGSAAFIVVFVESFCAWKLRRPGRKSLSPITASAVDTFAKAAKPGGVIVDEERDSLVPSSGRAARTRGSLASVLDMMSVTLAVTPSPYQLRGPVPLQTETLDDLTATERAARTHPDAPPRLPPLPFADHAEEMSSILYAPELIAPPPIIWLPNDAAGVARAEAYDLRLYHELRATLDVRAREDVMPHRPLSFHGQHPAP</sequence>
<proteinExistence type="predicted"/>
<comment type="caution">
    <text evidence="1">The sequence shown here is derived from an EMBL/GenBank/DDBJ whole genome shotgun (WGS) entry which is preliminary data.</text>
</comment>
<protein>
    <submittedName>
        <fullName evidence="1">Uncharacterized protein</fullName>
    </submittedName>
</protein>
<reference evidence="1" key="1">
    <citation type="submission" date="2021-03" db="EMBL/GenBank/DDBJ databases">
        <authorList>
            <consortium name="DOE Joint Genome Institute"/>
            <person name="Ahrendt S."/>
            <person name="Looney B.P."/>
            <person name="Miyauchi S."/>
            <person name="Morin E."/>
            <person name="Drula E."/>
            <person name="Courty P.E."/>
            <person name="Chicoki N."/>
            <person name="Fauchery L."/>
            <person name="Kohler A."/>
            <person name="Kuo A."/>
            <person name="Labutti K."/>
            <person name="Pangilinan J."/>
            <person name="Lipzen A."/>
            <person name="Riley R."/>
            <person name="Andreopoulos W."/>
            <person name="He G."/>
            <person name="Johnson J."/>
            <person name="Barry K.W."/>
            <person name="Grigoriev I.V."/>
            <person name="Nagy L."/>
            <person name="Hibbett D."/>
            <person name="Henrissat B."/>
            <person name="Matheny P.B."/>
            <person name="Labbe J."/>
            <person name="Martin F."/>
        </authorList>
    </citation>
    <scope>NUCLEOTIDE SEQUENCE</scope>
    <source>
        <strain evidence="1">HHB10654</strain>
    </source>
</reference>
<dbReference type="EMBL" id="MU277192">
    <property type="protein sequence ID" value="KAI0066505.1"/>
    <property type="molecule type" value="Genomic_DNA"/>
</dbReference>
<evidence type="ECO:0000313" key="1">
    <source>
        <dbReference type="EMBL" id="KAI0066505.1"/>
    </source>
</evidence>
<keyword evidence="2" id="KW-1185">Reference proteome</keyword>
<organism evidence="1 2">
    <name type="scientific">Artomyces pyxidatus</name>
    <dbReference type="NCBI Taxonomy" id="48021"/>
    <lineage>
        <taxon>Eukaryota</taxon>
        <taxon>Fungi</taxon>
        <taxon>Dikarya</taxon>
        <taxon>Basidiomycota</taxon>
        <taxon>Agaricomycotina</taxon>
        <taxon>Agaricomycetes</taxon>
        <taxon>Russulales</taxon>
        <taxon>Auriscalpiaceae</taxon>
        <taxon>Artomyces</taxon>
    </lineage>
</organism>